<evidence type="ECO:0000313" key="1">
    <source>
        <dbReference type="EMBL" id="KAL3271780.1"/>
    </source>
</evidence>
<dbReference type="Proteomes" id="UP001516400">
    <property type="component" value="Unassembled WGS sequence"/>
</dbReference>
<organism evidence="1 2">
    <name type="scientific">Cryptolaemus montrouzieri</name>
    <dbReference type="NCBI Taxonomy" id="559131"/>
    <lineage>
        <taxon>Eukaryota</taxon>
        <taxon>Metazoa</taxon>
        <taxon>Ecdysozoa</taxon>
        <taxon>Arthropoda</taxon>
        <taxon>Hexapoda</taxon>
        <taxon>Insecta</taxon>
        <taxon>Pterygota</taxon>
        <taxon>Neoptera</taxon>
        <taxon>Endopterygota</taxon>
        <taxon>Coleoptera</taxon>
        <taxon>Polyphaga</taxon>
        <taxon>Cucujiformia</taxon>
        <taxon>Coccinelloidea</taxon>
        <taxon>Coccinellidae</taxon>
        <taxon>Scymninae</taxon>
        <taxon>Scymnini</taxon>
        <taxon>Cryptolaemus</taxon>
    </lineage>
</organism>
<gene>
    <name evidence="1" type="ORF">HHI36_022250</name>
</gene>
<keyword evidence="2" id="KW-1185">Reference proteome</keyword>
<dbReference type="AlphaFoldDB" id="A0ABD2MZI8"/>
<protein>
    <submittedName>
        <fullName evidence="1">Uncharacterized protein</fullName>
    </submittedName>
</protein>
<reference evidence="1 2" key="1">
    <citation type="journal article" date="2021" name="BMC Biol.">
        <title>Horizontally acquired antibacterial genes associated with adaptive radiation of ladybird beetles.</title>
        <authorList>
            <person name="Li H.S."/>
            <person name="Tang X.F."/>
            <person name="Huang Y.H."/>
            <person name="Xu Z.Y."/>
            <person name="Chen M.L."/>
            <person name="Du X.Y."/>
            <person name="Qiu B.Y."/>
            <person name="Chen P.T."/>
            <person name="Zhang W."/>
            <person name="Slipinski A."/>
            <person name="Escalona H.E."/>
            <person name="Waterhouse R.M."/>
            <person name="Zwick A."/>
            <person name="Pang H."/>
        </authorList>
    </citation>
    <scope>NUCLEOTIDE SEQUENCE [LARGE SCALE GENOMIC DNA]</scope>
    <source>
        <strain evidence="1">SYSU2018</strain>
    </source>
</reference>
<name>A0ABD2MZI8_9CUCU</name>
<comment type="caution">
    <text evidence="1">The sequence shown here is derived from an EMBL/GenBank/DDBJ whole genome shotgun (WGS) entry which is preliminary data.</text>
</comment>
<accession>A0ABD2MZI8</accession>
<evidence type="ECO:0000313" key="2">
    <source>
        <dbReference type="Proteomes" id="UP001516400"/>
    </source>
</evidence>
<proteinExistence type="predicted"/>
<dbReference type="EMBL" id="JABFTP020000042">
    <property type="protein sequence ID" value="KAL3271780.1"/>
    <property type="molecule type" value="Genomic_DNA"/>
</dbReference>
<sequence length="179" mass="20321">MPPTQDKIYHPTKKGSRMVLVRKSFHKKSKFKGKQHSGNSKLEKNFVSASAKKLSGSSDPDGDLDVGLDSKFVILAFSSVFSHLEHILKCKKYDGNIRFSRKSGIGFGFKLENQCSCQHPSSVNSCTSTYKTYGFDFPPIRSWTQWHKFVLFHDLGLRFNQNLYYTACTNIAFSAECDE</sequence>